<dbReference type="GO" id="GO:0016787">
    <property type="term" value="F:hydrolase activity"/>
    <property type="evidence" value="ECO:0007669"/>
    <property type="project" value="UniProtKB-KW"/>
</dbReference>
<dbReference type="InterPro" id="IPR049730">
    <property type="entry name" value="SNF2/RAD54-like_C"/>
</dbReference>
<dbReference type="InterPro" id="IPR014001">
    <property type="entry name" value="Helicase_ATP-bd"/>
</dbReference>
<dbReference type="PANTHER" id="PTHR45626:SF16">
    <property type="entry name" value="ATP-DEPENDENT HELICASE ULS1"/>
    <property type="match status" value="1"/>
</dbReference>
<keyword evidence="15" id="KW-1185">Reference proteome</keyword>
<evidence type="ECO:0000256" key="10">
    <source>
        <dbReference type="SAM" id="MobiDB-lite"/>
    </source>
</evidence>
<dbReference type="GO" id="GO:0005737">
    <property type="term" value="C:cytoplasm"/>
    <property type="evidence" value="ECO:0007669"/>
    <property type="project" value="TreeGrafter"/>
</dbReference>
<name>G0VIR1_NAUCA</name>
<dbReference type="eggNOG" id="KOG1001">
    <property type="taxonomic scope" value="Eukaryota"/>
</dbReference>
<dbReference type="GO" id="GO:0004386">
    <property type="term" value="F:helicase activity"/>
    <property type="evidence" value="ECO:0007669"/>
    <property type="project" value="UniProtKB-KW"/>
</dbReference>
<evidence type="ECO:0000256" key="2">
    <source>
        <dbReference type="ARBA" id="ARBA00022723"/>
    </source>
</evidence>
<dbReference type="SUPFAM" id="SSF52540">
    <property type="entry name" value="P-loop containing nucleoside triphosphate hydrolases"/>
    <property type="match status" value="2"/>
</dbReference>
<protein>
    <submittedName>
        <fullName evidence="14">Uncharacterized protein</fullName>
    </submittedName>
</protein>
<feature type="region of interest" description="Disordered" evidence="10">
    <location>
        <begin position="68"/>
        <end position="109"/>
    </location>
</feature>
<dbReference type="GeneID" id="96905067"/>
<dbReference type="InterPro" id="IPR001841">
    <property type="entry name" value="Znf_RING"/>
</dbReference>
<dbReference type="SMART" id="SM00487">
    <property type="entry name" value="DEXDc"/>
    <property type="match status" value="1"/>
</dbReference>
<gene>
    <name evidence="14" type="primary">NCAS0H00770</name>
    <name evidence="14" type="ordered locus">NCAS_0H00770</name>
</gene>
<dbReference type="Gene3D" id="3.30.40.10">
    <property type="entry name" value="Zinc/RING finger domain, C3HC4 (zinc finger)"/>
    <property type="match status" value="1"/>
</dbReference>
<dbReference type="OrthoDB" id="423559at2759"/>
<dbReference type="OMA" id="FWCMEQL"/>
<dbReference type="GO" id="GO:0032183">
    <property type="term" value="F:SUMO binding"/>
    <property type="evidence" value="ECO:0007669"/>
    <property type="project" value="EnsemblFungi"/>
</dbReference>
<sequence length="1590" mass="180697">MTTAMPTIDLTAEDSDADDFDVFHSFPSTTSNSASNSVAPTTKNILSNISNGNDDISDHMSYESSLNDSNVLTNTENPKEKQDVTNDLESSLDLTEGNTSGLDHRTGIPSDMVPDRTIEMHQEDHSSSFDEVDGTLVTPQKNTLLTQRVNANPTDASDKIISLTNNDNKVLSPPEIISPTPFSETHETGDLSTDPIGTTDNEIVQTQLIESSPVSGVPINKKTLKRPYILSNISDQPTKALPSLSTTRLPSLRSIEGISGAFNADSDMELESVDDVSSPLKGMDQRRRKRKLNESLDNTQFKKQSIPPPMKQLPLLVPKSINKNEIIILSSDDDDEKEERKDNNHTYNGRPEISNQKDNVKTEHQEKNMKTEIPNDNEPIDLSEDSNMTNKNVTSLNKHFKKEHTQSNGDLSNVTSSNTDFPKIDYNQPMTEELYFQNVNTINKREGELLKQLKATQDTGAILRKRLDMREKNVREVEDKINLISKSMNVGNGNISPTKKIILEEAKRNLIIIRKKREQTKDKLDLIVGKIKVNHEKFNNFERKKEEALPLLKKNLEITNRNSQTGEIVTERRNILKEKSDLEAMLKSGTLSSSTFLELNRELDRKLSDLNVPRSNKPTEPELQNKIQMAKKVGPDLFIKSLDTAKALLAKNSSRTEFIKRMLYSNLDLLRSYKEYFEANKFISRELRTKVREAAELLFANGVKMPIVFETLQDYGVHYLKQNILAVDKRAQYFKSLQVARELVANSNRPPDVKFKIYDSLKVLEELRLSIDAGIPLTFESKRKVSTAVLSLKDHGLKMNKLYMNLEKYGIAITSEDLARQPMYSQKNEPYSEVGQPYSLMSQDPWGIMSNNGNLNIQRGSGIGDMNAFNSDNQFRVANILAGDDQEHIRELLQNVKQTESESEGETLTPEDMTVNLLKHQKIGLHWLLNVEASKKKGGLLADDMGLGKTVQGIALMLANRSKDQACKTNLIVAPVAVLRVWGGELETKIKKEANFSAFIYGGGDKLATWKELSEYDAIMVSYPTLAIEFKKHWPASLGKDQKQLPAIPQLAAMNSLKKKDEYFSPFFCNESTFYRIILDEGQNIKNKKTRAAKACCSLDATYRWVFSGTPIQNSMDELYSLIRFLRIPPYHREERFMADIGRPFLRKNGNYDDFDRKQAIKKVQVLLSAIMLRRSKSDMIDGKPLLELPPKQIEIDSAALEGDELEFYTDLEAKNRKLAERLLKRKAKGNYSSVLTLLLRLRQACVHSELVLIGERKSEGSKVANGKNFHTDWLRLYELILRIGPRTRNVIESSMDSATCVWCLEQLEPESTSILTSCGHLLCDACIDPFYSEQSTLPTAKLTDNGTINMPCKECDRLTNEKDVVSYRLYDQVINQQFTRQDLRNEFEREMQIQKENARNVAATDLEKLEPSRKMIQCMDVIKKVFENSDTEKIIIFSQFTSFFDIFQHFLEKLLKVPYLKYTGAMTAQQRADVITKFYRQANERILLISMKAGNSGLTLTCANHVIIVDPFWNPYVEEQAQDRCYRISQTREVHVHRLFIKDSVEDRIAELQEKKREMVDAAMDPSKLKEVNRLGARELGFLFGLNSL</sequence>
<evidence type="ECO:0000259" key="12">
    <source>
        <dbReference type="PROSITE" id="PS51192"/>
    </source>
</evidence>
<dbReference type="Pfam" id="PF00271">
    <property type="entry name" value="Helicase_C"/>
    <property type="match status" value="1"/>
</dbReference>
<dbReference type="PROSITE" id="PS51192">
    <property type="entry name" value="HELICASE_ATP_BIND_1"/>
    <property type="match status" value="1"/>
</dbReference>
<evidence type="ECO:0000313" key="14">
    <source>
        <dbReference type="EMBL" id="CCC71387.1"/>
    </source>
</evidence>
<dbReference type="PROSITE" id="PS50089">
    <property type="entry name" value="ZF_RING_2"/>
    <property type="match status" value="1"/>
</dbReference>
<reference evidence="14 15" key="1">
    <citation type="journal article" date="2011" name="Proc. Natl. Acad. Sci. U.S.A.">
        <title>Evolutionary erosion of yeast sex chromosomes by mating-type switching accidents.</title>
        <authorList>
            <person name="Gordon J.L."/>
            <person name="Armisen D."/>
            <person name="Proux-Wera E."/>
            <person name="Oheigeartaigh S.S."/>
            <person name="Byrne K.P."/>
            <person name="Wolfe K.H."/>
        </authorList>
    </citation>
    <scope>NUCLEOTIDE SEQUENCE [LARGE SCALE GENOMIC DNA]</scope>
    <source>
        <strain evidence="15">ATCC 76901 / BCRC 22586 / CBS 4309 / NBRC 1992 / NRRL Y-12630</strain>
    </source>
</reference>
<dbReference type="GO" id="GO:0005730">
    <property type="term" value="C:nucleolus"/>
    <property type="evidence" value="ECO:0007669"/>
    <property type="project" value="EnsemblFungi"/>
</dbReference>
<dbReference type="FunCoup" id="G0VIR1">
    <property type="interactions" value="92"/>
</dbReference>
<accession>G0VIR1</accession>
<dbReference type="Gene3D" id="3.40.50.300">
    <property type="entry name" value="P-loop containing nucleotide triphosphate hydrolases"/>
    <property type="match status" value="1"/>
</dbReference>
<dbReference type="InterPro" id="IPR001650">
    <property type="entry name" value="Helicase_C-like"/>
</dbReference>
<dbReference type="Pfam" id="PF00176">
    <property type="entry name" value="SNF2-rel_dom"/>
    <property type="match status" value="1"/>
</dbReference>
<proteinExistence type="inferred from homology"/>
<keyword evidence="8" id="KW-0067">ATP-binding</keyword>
<evidence type="ECO:0000259" key="11">
    <source>
        <dbReference type="PROSITE" id="PS50089"/>
    </source>
</evidence>
<dbReference type="GO" id="GO:0000776">
    <property type="term" value="C:kinetochore"/>
    <property type="evidence" value="ECO:0007669"/>
    <property type="project" value="EnsemblFungi"/>
</dbReference>
<organism evidence="14 15">
    <name type="scientific">Naumovozyma castellii</name>
    <name type="common">Yeast</name>
    <name type="synonym">Saccharomyces castellii</name>
    <dbReference type="NCBI Taxonomy" id="27288"/>
    <lineage>
        <taxon>Eukaryota</taxon>
        <taxon>Fungi</taxon>
        <taxon>Dikarya</taxon>
        <taxon>Ascomycota</taxon>
        <taxon>Saccharomycotina</taxon>
        <taxon>Saccharomycetes</taxon>
        <taxon>Saccharomycetales</taxon>
        <taxon>Saccharomycetaceae</taxon>
        <taxon>Naumovozyma</taxon>
    </lineage>
</organism>
<dbReference type="KEGG" id="ncs:NCAS_0H00770"/>
<feature type="region of interest" description="Disordered" evidence="10">
    <location>
        <begin position="270"/>
        <end position="314"/>
    </location>
</feature>
<dbReference type="SMART" id="SM00490">
    <property type="entry name" value="HELICc"/>
    <property type="match status" value="1"/>
</dbReference>
<evidence type="ECO:0000313" key="15">
    <source>
        <dbReference type="Proteomes" id="UP000001640"/>
    </source>
</evidence>
<dbReference type="GO" id="GO:0007533">
    <property type="term" value="P:mating type switching"/>
    <property type="evidence" value="ECO:0007669"/>
    <property type="project" value="EnsemblFungi"/>
</dbReference>
<dbReference type="SUPFAM" id="SSF57850">
    <property type="entry name" value="RING/U-box"/>
    <property type="match status" value="1"/>
</dbReference>
<feature type="domain" description="Helicase C-terminal" evidence="13">
    <location>
        <begin position="1422"/>
        <end position="1576"/>
    </location>
</feature>
<dbReference type="GO" id="GO:0008094">
    <property type="term" value="F:ATP-dependent activity, acting on DNA"/>
    <property type="evidence" value="ECO:0007669"/>
    <property type="project" value="TreeGrafter"/>
</dbReference>
<keyword evidence="5" id="KW-0378">Hydrolase</keyword>
<dbReference type="GO" id="GO:0005524">
    <property type="term" value="F:ATP binding"/>
    <property type="evidence" value="ECO:0007669"/>
    <property type="project" value="UniProtKB-KW"/>
</dbReference>
<reference key="2">
    <citation type="submission" date="2011-08" db="EMBL/GenBank/DDBJ databases">
        <title>Genome sequence of Naumovozyma castellii.</title>
        <authorList>
            <person name="Gordon J.L."/>
            <person name="Armisen D."/>
            <person name="Proux-Wera E."/>
            <person name="OhEigeartaigh S.S."/>
            <person name="Byrne K.P."/>
            <person name="Wolfe K.H."/>
        </authorList>
    </citation>
    <scope>NUCLEOTIDE SEQUENCE</scope>
    <source>
        <strain>Type strain:CBS 4309</strain>
    </source>
</reference>
<dbReference type="InterPro" id="IPR038718">
    <property type="entry name" value="SNF2-like_sf"/>
</dbReference>
<dbReference type="PROSITE" id="PS00518">
    <property type="entry name" value="ZF_RING_1"/>
    <property type="match status" value="1"/>
</dbReference>
<dbReference type="InterPro" id="IPR050628">
    <property type="entry name" value="SNF2_RAD54_helicase_TF"/>
</dbReference>
<keyword evidence="4 9" id="KW-0863">Zinc-finger</keyword>
<dbReference type="Gene3D" id="3.40.50.10810">
    <property type="entry name" value="Tandem AAA-ATPase domain"/>
    <property type="match status" value="1"/>
</dbReference>
<evidence type="ECO:0000256" key="3">
    <source>
        <dbReference type="ARBA" id="ARBA00022741"/>
    </source>
</evidence>
<evidence type="ECO:0000256" key="4">
    <source>
        <dbReference type="ARBA" id="ARBA00022771"/>
    </source>
</evidence>
<dbReference type="InterPro" id="IPR013083">
    <property type="entry name" value="Znf_RING/FYVE/PHD"/>
</dbReference>
<dbReference type="CDD" id="cd18008">
    <property type="entry name" value="DEXDc_SHPRH-like"/>
    <property type="match status" value="1"/>
</dbReference>
<evidence type="ECO:0000256" key="6">
    <source>
        <dbReference type="ARBA" id="ARBA00022806"/>
    </source>
</evidence>
<keyword evidence="6" id="KW-0347">Helicase</keyword>
<evidence type="ECO:0000256" key="5">
    <source>
        <dbReference type="ARBA" id="ARBA00022801"/>
    </source>
</evidence>
<dbReference type="InterPro" id="IPR017907">
    <property type="entry name" value="Znf_RING_CS"/>
</dbReference>
<dbReference type="InterPro" id="IPR000330">
    <property type="entry name" value="SNF2_N"/>
</dbReference>
<keyword evidence="7" id="KW-0862">Zinc</keyword>
<evidence type="ECO:0000259" key="13">
    <source>
        <dbReference type="PROSITE" id="PS51194"/>
    </source>
</evidence>
<evidence type="ECO:0000256" key="7">
    <source>
        <dbReference type="ARBA" id="ARBA00022833"/>
    </source>
</evidence>
<dbReference type="EMBL" id="HE576759">
    <property type="protein sequence ID" value="CCC71387.1"/>
    <property type="molecule type" value="Genomic_DNA"/>
</dbReference>
<dbReference type="STRING" id="1064592.G0VIR1"/>
<evidence type="ECO:0000256" key="1">
    <source>
        <dbReference type="ARBA" id="ARBA00007025"/>
    </source>
</evidence>
<dbReference type="GO" id="GO:0008270">
    <property type="term" value="F:zinc ion binding"/>
    <property type="evidence" value="ECO:0007669"/>
    <property type="project" value="UniProtKB-KW"/>
</dbReference>
<feature type="domain" description="RING-type" evidence="11">
    <location>
        <begin position="1301"/>
        <end position="1357"/>
    </location>
</feature>
<feature type="compositionally biased region" description="Polar residues" evidence="10">
    <location>
        <begin position="85"/>
        <end position="101"/>
    </location>
</feature>
<feature type="region of interest" description="Disordered" evidence="10">
    <location>
        <begin position="171"/>
        <end position="198"/>
    </location>
</feature>
<dbReference type="SMART" id="SM00184">
    <property type="entry name" value="RING"/>
    <property type="match status" value="1"/>
</dbReference>
<dbReference type="GO" id="GO:0006325">
    <property type="term" value="P:chromatin organization"/>
    <property type="evidence" value="ECO:0007669"/>
    <property type="project" value="EnsemblFungi"/>
</dbReference>
<dbReference type="PROSITE" id="PS51194">
    <property type="entry name" value="HELICASE_CTER"/>
    <property type="match status" value="1"/>
</dbReference>
<dbReference type="CDD" id="cd18793">
    <property type="entry name" value="SF2_C_SNF"/>
    <property type="match status" value="1"/>
</dbReference>
<keyword evidence="2" id="KW-0479">Metal-binding</keyword>
<feature type="domain" description="Helicase ATP-binding" evidence="12">
    <location>
        <begin position="930"/>
        <end position="1129"/>
    </location>
</feature>
<feature type="region of interest" description="Disordered" evidence="10">
    <location>
        <begin position="328"/>
        <end position="388"/>
    </location>
</feature>
<dbReference type="GO" id="GO:0000724">
    <property type="term" value="P:double-strand break repair via homologous recombination"/>
    <property type="evidence" value="ECO:0007669"/>
    <property type="project" value="TreeGrafter"/>
</dbReference>
<dbReference type="RefSeq" id="XP_003677737.1">
    <property type="nucleotide sequence ID" value="XM_003677689.1"/>
</dbReference>
<dbReference type="InParanoid" id="G0VIR1"/>
<evidence type="ECO:0000256" key="8">
    <source>
        <dbReference type="ARBA" id="ARBA00022840"/>
    </source>
</evidence>
<comment type="similarity">
    <text evidence="1">Belongs to the SNF2/RAD54 helicase family.</text>
</comment>
<dbReference type="InterPro" id="IPR027417">
    <property type="entry name" value="P-loop_NTPase"/>
</dbReference>
<dbReference type="PANTHER" id="PTHR45626">
    <property type="entry name" value="TRANSCRIPTION TERMINATION FACTOR 2-RELATED"/>
    <property type="match status" value="1"/>
</dbReference>
<feature type="compositionally biased region" description="Basic and acidic residues" evidence="10">
    <location>
        <begin position="358"/>
        <end position="370"/>
    </location>
</feature>
<dbReference type="HOGENOM" id="CLU_000315_34_0_1"/>
<dbReference type="Proteomes" id="UP000001640">
    <property type="component" value="Chromosome 8"/>
</dbReference>
<keyword evidence="3" id="KW-0547">Nucleotide-binding</keyword>
<evidence type="ECO:0000256" key="9">
    <source>
        <dbReference type="PROSITE-ProRule" id="PRU00175"/>
    </source>
</evidence>